<organism evidence="1">
    <name type="scientific">viral metagenome</name>
    <dbReference type="NCBI Taxonomy" id="1070528"/>
    <lineage>
        <taxon>unclassified sequences</taxon>
        <taxon>metagenomes</taxon>
        <taxon>organismal metagenomes</taxon>
    </lineage>
</organism>
<accession>A0A6C0KFZ7</accession>
<reference evidence="1" key="1">
    <citation type="journal article" date="2020" name="Nature">
        <title>Giant virus diversity and host interactions through global metagenomics.</title>
        <authorList>
            <person name="Schulz F."/>
            <person name="Roux S."/>
            <person name="Paez-Espino D."/>
            <person name="Jungbluth S."/>
            <person name="Walsh D.A."/>
            <person name="Denef V.J."/>
            <person name="McMahon K.D."/>
            <person name="Konstantinidis K.T."/>
            <person name="Eloe-Fadrosh E.A."/>
            <person name="Kyrpides N.C."/>
            <person name="Woyke T."/>
        </authorList>
    </citation>
    <scope>NUCLEOTIDE SEQUENCE</scope>
    <source>
        <strain evidence="1">GVMAG-S-3300002307-41</strain>
    </source>
</reference>
<sequence>MFKNIENAITDTEVLVGNNHFPIKADYMGLLNGWHIVIFKNDANHTLEVEVQIDDANESVIMGVLSQAGFTNDQMNIIMDTFQDQF</sequence>
<proteinExistence type="predicted"/>
<dbReference type="AlphaFoldDB" id="A0A6C0KFZ7"/>
<dbReference type="EMBL" id="MN740866">
    <property type="protein sequence ID" value="QHU15610.1"/>
    <property type="molecule type" value="Genomic_DNA"/>
</dbReference>
<evidence type="ECO:0000313" key="1">
    <source>
        <dbReference type="EMBL" id="QHU15610.1"/>
    </source>
</evidence>
<name>A0A6C0KFZ7_9ZZZZ</name>
<protein>
    <submittedName>
        <fullName evidence="1">Uncharacterized protein</fullName>
    </submittedName>
</protein>